<evidence type="ECO:0000313" key="3">
    <source>
        <dbReference type="EMBL" id="RZT90822.1"/>
    </source>
</evidence>
<proteinExistence type="predicted"/>
<keyword evidence="4" id="KW-1185">Reference proteome</keyword>
<dbReference type="PANTHER" id="PTHR34606">
    <property type="entry name" value="BON DOMAIN-CONTAINING PROTEIN"/>
    <property type="match status" value="1"/>
</dbReference>
<dbReference type="SMART" id="SM00749">
    <property type="entry name" value="BON"/>
    <property type="match status" value="2"/>
</dbReference>
<evidence type="ECO:0000313" key="4">
    <source>
        <dbReference type="Proteomes" id="UP000292136"/>
    </source>
</evidence>
<feature type="domain" description="BON" evidence="2">
    <location>
        <begin position="127"/>
        <end position="194"/>
    </location>
</feature>
<dbReference type="InterPro" id="IPR014004">
    <property type="entry name" value="Transpt-assoc_nodulatn_dom_bac"/>
</dbReference>
<evidence type="ECO:0000259" key="2">
    <source>
        <dbReference type="PROSITE" id="PS50914"/>
    </source>
</evidence>
<keyword evidence="1" id="KW-0732">Signal</keyword>
<evidence type="ECO:0000256" key="1">
    <source>
        <dbReference type="ARBA" id="ARBA00022729"/>
    </source>
</evidence>
<dbReference type="PROSITE" id="PS51257">
    <property type="entry name" value="PROKAR_LIPOPROTEIN"/>
    <property type="match status" value="1"/>
</dbReference>
<feature type="domain" description="BON" evidence="2">
    <location>
        <begin position="51"/>
        <end position="118"/>
    </location>
</feature>
<dbReference type="Pfam" id="PF04972">
    <property type="entry name" value="BON"/>
    <property type="match status" value="2"/>
</dbReference>
<comment type="caution">
    <text evidence="3">The sequence shown here is derived from an EMBL/GenBank/DDBJ whole genome shotgun (WGS) entry which is preliminary data.</text>
</comment>
<dbReference type="InterPro" id="IPR051686">
    <property type="entry name" value="Lipoprotein_DolP"/>
</dbReference>
<reference evidence="3 4" key="1">
    <citation type="submission" date="2019-02" db="EMBL/GenBank/DDBJ databases">
        <title>Genomic Encyclopedia of Type Strains, Phase IV (KMG-IV): sequencing the most valuable type-strain genomes for metagenomic binning, comparative biology and taxonomic classification.</title>
        <authorList>
            <person name="Goeker M."/>
        </authorList>
    </citation>
    <scope>NUCLEOTIDE SEQUENCE [LARGE SCALE GENOMIC DNA]</scope>
    <source>
        <strain evidence="3 4">DSM 21223</strain>
    </source>
</reference>
<organism evidence="3 4">
    <name type="scientific">Azospira oryzae</name>
    <dbReference type="NCBI Taxonomy" id="146939"/>
    <lineage>
        <taxon>Bacteria</taxon>
        <taxon>Pseudomonadati</taxon>
        <taxon>Pseudomonadota</taxon>
        <taxon>Betaproteobacteria</taxon>
        <taxon>Rhodocyclales</taxon>
        <taxon>Rhodocyclaceae</taxon>
        <taxon>Azospira</taxon>
    </lineage>
</organism>
<sequence length="219" mass="23243">MMKSLKSRIALPLLLAALVPALQGCFPVVAGGVTAGVLMATDRRSSGTYVEDEGIEVKAASRLSEQLKDKLHVNVTSYNRKVLLTGEAVSEEAKAQAEQIVAAVPNVAGVTNDLQVAGISSLSARSNDAYITSKVKARFIDAQRFSANHVKVVTEASVVYLLGMVTEREAKAAIEVARTTAGVRKVVNVLEIISDAQAKDLDLRQQQDPKQSTSPRAGG</sequence>
<protein>
    <submittedName>
        <fullName evidence="3">Osmotically-inducible protein OsmY</fullName>
    </submittedName>
</protein>
<dbReference type="RefSeq" id="WP_130459131.1">
    <property type="nucleotide sequence ID" value="NZ_SHKM01000001.1"/>
</dbReference>
<gene>
    <name evidence="3" type="ORF">EV678_1644</name>
</gene>
<dbReference type="InterPro" id="IPR007055">
    <property type="entry name" value="BON_dom"/>
</dbReference>
<dbReference type="Gene3D" id="3.30.1340.30">
    <property type="match status" value="1"/>
</dbReference>
<name>A0ABY0IUB6_9RHOO</name>
<dbReference type="PANTHER" id="PTHR34606:SF4">
    <property type="entry name" value="OUTER MEMBRANE LIPOPROTEIN DOLP"/>
    <property type="match status" value="1"/>
</dbReference>
<dbReference type="EMBL" id="SHKM01000001">
    <property type="protein sequence ID" value="RZT90822.1"/>
    <property type="molecule type" value="Genomic_DNA"/>
</dbReference>
<dbReference type="PROSITE" id="PS50914">
    <property type="entry name" value="BON"/>
    <property type="match status" value="2"/>
</dbReference>
<dbReference type="Proteomes" id="UP000292136">
    <property type="component" value="Unassembled WGS sequence"/>
</dbReference>
<accession>A0ABY0IUB6</accession>